<accession>A0A8J3HVG6</accession>
<dbReference type="InterPro" id="IPR001608">
    <property type="entry name" value="Ala_racemase_N"/>
</dbReference>
<dbReference type="InterPro" id="IPR051466">
    <property type="entry name" value="D-amino_acid_metab_enzyme"/>
</dbReference>
<protein>
    <submittedName>
        <fullName evidence="3">Amino acid aldolase</fullName>
    </submittedName>
</protein>
<dbReference type="Pfam" id="PF01168">
    <property type="entry name" value="Ala_racemase_N"/>
    <property type="match status" value="1"/>
</dbReference>
<reference evidence="3" key="1">
    <citation type="submission" date="2020-10" db="EMBL/GenBank/DDBJ databases">
        <title>Taxonomic study of unclassified bacteria belonging to the class Ktedonobacteria.</title>
        <authorList>
            <person name="Yabe S."/>
            <person name="Wang C.M."/>
            <person name="Zheng Y."/>
            <person name="Sakai Y."/>
            <person name="Cavaletti L."/>
            <person name="Monciardini P."/>
            <person name="Donadio S."/>
        </authorList>
    </citation>
    <scope>NUCLEOTIDE SEQUENCE</scope>
    <source>
        <strain evidence="3">SOSP1-1</strain>
    </source>
</reference>
<dbReference type="GO" id="GO:0036088">
    <property type="term" value="P:D-serine catabolic process"/>
    <property type="evidence" value="ECO:0007669"/>
    <property type="project" value="TreeGrafter"/>
</dbReference>
<evidence type="ECO:0000256" key="1">
    <source>
        <dbReference type="SAM" id="MobiDB-lite"/>
    </source>
</evidence>
<dbReference type="InterPro" id="IPR029066">
    <property type="entry name" value="PLP-binding_barrel"/>
</dbReference>
<evidence type="ECO:0000313" key="3">
    <source>
        <dbReference type="EMBL" id="GHO42721.1"/>
    </source>
</evidence>
<dbReference type="Proteomes" id="UP000612362">
    <property type="component" value="Unassembled WGS sequence"/>
</dbReference>
<sequence length="424" mass="47066">MSQNKASISVMASQEPVSRPPNYPPQNLDARYEYYRELFRDRARPFAFIDLDLFDDNIVRIASQAGDKHIRLASKSLRSRALLQRVLAANACFQGIMCFTAREALYLAEQGFTDLLLGYPTWQEHDIAAIAQASLQDKRIVLMVDSLEQIKHTERIAQQHQAHLPLCLDIDMSLPLPGLHFGVRRSPLRTVEDVRPLVDYIKKSDHLTLDGIMGYEAQIAGLGDAFAGQGPKNVIVRLLKRRSLSDITQRRAAIVKFIREEAQLPIRIVNGGGTGSLHTTKQEAAVTEVTVGSGFYSPTLFDNFHAFRYQPAAGYAIEIVRQPRSHIYTCQGGGYTASGAVGADKQAQPYLPQGTKLDALEGAGEVQTPIHYQGKLDLHLGDPIFMRHAKAGELCERFTHLLLVQAGAIVDEVPTYRGDGQCFL</sequence>
<gene>
    <name evidence="3" type="ORF">KSX_08840</name>
</gene>
<feature type="region of interest" description="Disordered" evidence="1">
    <location>
        <begin position="1"/>
        <end position="23"/>
    </location>
</feature>
<evidence type="ECO:0000313" key="4">
    <source>
        <dbReference type="Proteomes" id="UP000612362"/>
    </source>
</evidence>
<dbReference type="EMBL" id="BNJF01000001">
    <property type="protein sequence ID" value="GHO42721.1"/>
    <property type="molecule type" value="Genomic_DNA"/>
</dbReference>
<comment type="caution">
    <text evidence="3">The sequence shown here is derived from an EMBL/GenBank/DDBJ whole genome shotgun (WGS) entry which is preliminary data.</text>
</comment>
<dbReference type="PANTHER" id="PTHR28004">
    <property type="entry name" value="ZGC:162816-RELATED"/>
    <property type="match status" value="1"/>
</dbReference>
<dbReference type="PANTHER" id="PTHR28004:SF2">
    <property type="entry name" value="D-SERINE DEHYDRATASE"/>
    <property type="match status" value="1"/>
</dbReference>
<dbReference type="RefSeq" id="WP_220192231.1">
    <property type="nucleotide sequence ID" value="NZ_BNJF01000001.1"/>
</dbReference>
<keyword evidence="4" id="KW-1185">Reference proteome</keyword>
<dbReference type="Gene3D" id="3.20.20.10">
    <property type="entry name" value="Alanine racemase"/>
    <property type="match status" value="1"/>
</dbReference>
<dbReference type="CDD" id="cd06813">
    <property type="entry name" value="PLPDE_III_DSD_D-TA_like_2"/>
    <property type="match status" value="1"/>
</dbReference>
<organism evidence="3 4">
    <name type="scientific">Ktedonospora formicarum</name>
    <dbReference type="NCBI Taxonomy" id="2778364"/>
    <lineage>
        <taxon>Bacteria</taxon>
        <taxon>Bacillati</taxon>
        <taxon>Chloroflexota</taxon>
        <taxon>Ktedonobacteria</taxon>
        <taxon>Ktedonobacterales</taxon>
        <taxon>Ktedonobacteraceae</taxon>
        <taxon>Ktedonospora</taxon>
    </lineage>
</organism>
<proteinExistence type="predicted"/>
<feature type="compositionally biased region" description="Polar residues" evidence="1">
    <location>
        <begin position="1"/>
        <end position="16"/>
    </location>
</feature>
<dbReference type="GO" id="GO:0008721">
    <property type="term" value="F:D-serine ammonia-lyase activity"/>
    <property type="evidence" value="ECO:0007669"/>
    <property type="project" value="TreeGrafter"/>
</dbReference>
<dbReference type="AlphaFoldDB" id="A0A8J3HVG6"/>
<feature type="domain" description="Alanine racemase N-terminal" evidence="2">
    <location>
        <begin position="49"/>
        <end position="296"/>
    </location>
</feature>
<name>A0A8J3HVG6_9CHLR</name>
<evidence type="ECO:0000259" key="2">
    <source>
        <dbReference type="Pfam" id="PF01168"/>
    </source>
</evidence>
<dbReference type="SUPFAM" id="SSF51419">
    <property type="entry name" value="PLP-binding barrel"/>
    <property type="match status" value="1"/>
</dbReference>